<dbReference type="Pfam" id="PF13835">
    <property type="entry name" value="DUF4194"/>
    <property type="match status" value="1"/>
</dbReference>
<keyword evidence="2" id="KW-1185">Reference proteome</keyword>
<evidence type="ECO:0000313" key="1">
    <source>
        <dbReference type="EMBL" id="GAV23543.1"/>
    </source>
</evidence>
<comment type="caution">
    <text evidence="1">The sequence shown here is derived from an EMBL/GenBank/DDBJ whole genome shotgun (WGS) entry which is preliminary data.</text>
</comment>
<evidence type="ECO:0008006" key="3">
    <source>
        <dbReference type="Google" id="ProtNLM"/>
    </source>
</evidence>
<evidence type="ECO:0000313" key="2">
    <source>
        <dbReference type="Proteomes" id="UP000187485"/>
    </source>
</evidence>
<dbReference type="InterPro" id="IPR025449">
    <property type="entry name" value="JetB"/>
</dbReference>
<name>A0A1L8CXB8_9THEO</name>
<sequence>MEELLLIKDYSPKTREEFTRAVNKLLAQNFVIRDLEEDRKDYYFIYQHEKEVRAFLELAGWELVHFAPQRIYQAASGSDFNKLRLNLVESLVLLILRTLYEEKRRELTLAENPLVTVFDIQERFRELGIKDKPLDKKSLRECLSLFSRYRLIILPDGAQTFPETRIVLLPTLAVVLTDKDLRAYLESLKSGDAEGEADES</sequence>
<dbReference type="RefSeq" id="WP_075859944.1">
    <property type="nucleotide sequence ID" value="NZ_BDJK01000055.1"/>
</dbReference>
<protein>
    <recommendedName>
        <fullName evidence="3">DUF4194 domain-containing protein</fullName>
    </recommendedName>
</protein>
<accession>A0A1L8CXB8</accession>
<proteinExistence type="predicted"/>
<dbReference type="AlphaFoldDB" id="A0A1L8CXB8"/>
<reference evidence="2" key="1">
    <citation type="submission" date="2016-12" db="EMBL/GenBank/DDBJ databases">
        <title>Draft Genome Sequences od Carboxydothermus pertinax and islandicus, Hydrogenogenic Carboxydotrophic Bacteria.</title>
        <authorList>
            <person name="Fukuyama Y."/>
            <person name="Ohmae K."/>
            <person name="Yoneda Y."/>
            <person name="Yoshida T."/>
            <person name="Sako Y."/>
        </authorList>
    </citation>
    <scope>NUCLEOTIDE SEQUENCE [LARGE SCALE GENOMIC DNA]</scope>
    <source>
        <strain evidence="2">Ug1</strain>
    </source>
</reference>
<dbReference type="OrthoDB" id="160982at2"/>
<dbReference type="Proteomes" id="UP000187485">
    <property type="component" value="Unassembled WGS sequence"/>
</dbReference>
<organism evidence="1 2">
    <name type="scientific">Carboxydothermus pertinax</name>
    <dbReference type="NCBI Taxonomy" id="870242"/>
    <lineage>
        <taxon>Bacteria</taxon>
        <taxon>Bacillati</taxon>
        <taxon>Bacillota</taxon>
        <taxon>Clostridia</taxon>
        <taxon>Thermoanaerobacterales</taxon>
        <taxon>Thermoanaerobacteraceae</taxon>
        <taxon>Carboxydothermus</taxon>
    </lineage>
</organism>
<dbReference type="EMBL" id="BDJK01000055">
    <property type="protein sequence ID" value="GAV23543.1"/>
    <property type="molecule type" value="Genomic_DNA"/>
</dbReference>
<gene>
    <name evidence="1" type="ORF">cpu_20530</name>
</gene>
<dbReference type="STRING" id="870242.cpu_20530"/>